<evidence type="ECO:0000256" key="1">
    <source>
        <dbReference type="ARBA" id="ARBA00004141"/>
    </source>
</evidence>
<evidence type="ECO:0000313" key="9">
    <source>
        <dbReference type="Proteomes" id="UP001157961"/>
    </source>
</evidence>
<feature type="domain" description="EamA" evidence="7">
    <location>
        <begin position="157"/>
        <end position="290"/>
    </location>
</feature>
<evidence type="ECO:0000256" key="2">
    <source>
        <dbReference type="ARBA" id="ARBA00009853"/>
    </source>
</evidence>
<feature type="transmembrane region" description="Helical" evidence="6">
    <location>
        <begin position="76"/>
        <end position="97"/>
    </location>
</feature>
<evidence type="ECO:0000256" key="5">
    <source>
        <dbReference type="ARBA" id="ARBA00023136"/>
    </source>
</evidence>
<feature type="transmembrane region" description="Helical" evidence="6">
    <location>
        <begin position="219"/>
        <end position="239"/>
    </location>
</feature>
<evidence type="ECO:0000256" key="3">
    <source>
        <dbReference type="ARBA" id="ARBA00022692"/>
    </source>
</evidence>
<feature type="transmembrane region" description="Helical" evidence="6">
    <location>
        <begin position="12"/>
        <end position="32"/>
    </location>
</feature>
<evidence type="ECO:0000313" key="8">
    <source>
        <dbReference type="EMBL" id="SMP24037.1"/>
    </source>
</evidence>
<keyword evidence="4 6" id="KW-1133">Transmembrane helix</keyword>
<organism evidence="8 9">
    <name type="scientific">Shimia sagamensis</name>
    <dbReference type="NCBI Taxonomy" id="1566352"/>
    <lineage>
        <taxon>Bacteria</taxon>
        <taxon>Pseudomonadati</taxon>
        <taxon>Pseudomonadota</taxon>
        <taxon>Alphaproteobacteria</taxon>
        <taxon>Rhodobacterales</taxon>
        <taxon>Roseobacteraceae</taxon>
    </lineage>
</organism>
<evidence type="ECO:0000256" key="6">
    <source>
        <dbReference type="SAM" id="Phobius"/>
    </source>
</evidence>
<evidence type="ECO:0000256" key="4">
    <source>
        <dbReference type="ARBA" id="ARBA00022989"/>
    </source>
</evidence>
<dbReference type="InterPro" id="IPR000620">
    <property type="entry name" value="EamA_dom"/>
</dbReference>
<comment type="similarity">
    <text evidence="2">Belongs to the drug/metabolite transporter (DMT) superfamily. 10 TMS drug/metabolite exporter (DME) (TC 2.A.7.3) family.</text>
</comment>
<keyword evidence="9" id="KW-1185">Reference proteome</keyword>
<gene>
    <name evidence="8" type="ORF">SAMN06265373_104471</name>
</gene>
<dbReference type="PANTHER" id="PTHR22911:SF6">
    <property type="entry name" value="SOLUTE CARRIER FAMILY 35 MEMBER G1"/>
    <property type="match status" value="1"/>
</dbReference>
<dbReference type="EMBL" id="FXTY01000004">
    <property type="protein sequence ID" value="SMP24037.1"/>
    <property type="molecule type" value="Genomic_DNA"/>
</dbReference>
<feature type="transmembrane region" description="Helical" evidence="6">
    <location>
        <begin position="44"/>
        <end position="64"/>
    </location>
</feature>
<feature type="transmembrane region" description="Helical" evidence="6">
    <location>
        <begin position="103"/>
        <end position="122"/>
    </location>
</feature>
<feature type="domain" description="EamA" evidence="7">
    <location>
        <begin position="13"/>
        <end position="145"/>
    </location>
</feature>
<proteinExistence type="inferred from homology"/>
<comment type="caution">
    <text evidence="8">The sequence shown here is derived from an EMBL/GenBank/DDBJ whole genome shotgun (WGS) entry which is preliminary data.</text>
</comment>
<sequence>MNDHSDQQDRPLLGILLMLGFCVLAPLGDAVAKLLSGAVPLGQLVFIRFALQALILIPIVIVTRRPWRTSGRVFKLVVWRTLLHIAGIAFMFTALRYLPLADAVAIAFVMPFLMLILGKYVLNEEVGLRRLMACVVGFVGTLMVIQPSFIEVGAPALLPLGVAVIFALFMLVTRQIAKDTDPIGVQAVSGVLGSAFIAVALFAGQSLEWPALSLSSPDTQYWGLLLAIGVIGTAAHLVMTWSLRYAPSSTLASMQYLEIPIAALIGWLVFGDWPNGLAALGICITMAAGLYVVFRERASLQASQAVS</sequence>
<feature type="transmembrane region" description="Helical" evidence="6">
    <location>
        <begin position="156"/>
        <end position="173"/>
    </location>
</feature>
<dbReference type="Pfam" id="PF00892">
    <property type="entry name" value="EamA"/>
    <property type="match status" value="2"/>
</dbReference>
<comment type="subcellular location">
    <subcellularLocation>
        <location evidence="1">Membrane</location>
        <topology evidence="1">Multi-pass membrane protein</topology>
    </subcellularLocation>
</comment>
<dbReference type="RefSeq" id="WP_283426411.1">
    <property type="nucleotide sequence ID" value="NZ_FXTY01000004.1"/>
</dbReference>
<keyword evidence="5 6" id="KW-0472">Membrane</keyword>
<dbReference type="PANTHER" id="PTHR22911">
    <property type="entry name" value="ACYL-MALONYL CONDENSING ENZYME-RELATED"/>
    <property type="match status" value="1"/>
</dbReference>
<feature type="transmembrane region" description="Helical" evidence="6">
    <location>
        <begin position="276"/>
        <end position="294"/>
    </location>
</feature>
<name>A0ABY1P1S6_9RHOB</name>
<dbReference type="InterPro" id="IPR037185">
    <property type="entry name" value="EmrE-like"/>
</dbReference>
<feature type="transmembrane region" description="Helical" evidence="6">
    <location>
        <begin position="251"/>
        <end position="270"/>
    </location>
</feature>
<reference evidence="8 9" key="1">
    <citation type="submission" date="2017-05" db="EMBL/GenBank/DDBJ databases">
        <authorList>
            <person name="Varghese N."/>
            <person name="Submissions S."/>
        </authorList>
    </citation>
    <scope>NUCLEOTIDE SEQUENCE [LARGE SCALE GENOMIC DNA]</scope>
    <source>
        <strain evidence="8 9">DSM 29734</strain>
    </source>
</reference>
<feature type="transmembrane region" description="Helical" evidence="6">
    <location>
        <begin position="185"/>
        <end position="207"/>
    </location>
</feature>
<evidence type="ECO:0000259" key="7">
    <source>
        <dbReference type="Pfam" id="PF00892"/>
    </source>
</evidence>
<keyword evidence="3 6" id="KW-0812">Transmembrane</keyword>
<dbReference type="Proteomes" id="UP001157961">
    <property type="component" value="Unassembled WGS sequence"/>
</dbReference>
<accession>A0ABY1P1S6</accession>
<dbReference type="SUPFAM" id="SSF103481">
    <property type="entry name" value="Multidrug resistance efflux transporter EmrE"/>
    <property type="match status" value="2"/>
</dbReference>
<feature type="transmembrane region" description="Helical" evidence="6">
    <location>
        <begin position="131"/>
        <end position="150"/>
    </location>
</feature>
<protein>
    <submittedName>
        <fullName evidence="8">Threonine/homoserine efflux transporter RhtA</fullName>
    </submittedName>
</protein>